<dbReference type="GO" id="GO:0016872">
    <property type="term" value="F:intramolecular lyase activity"/>
    <property type="evidence" value="ECO:0007669"/>
    <property type="project" value="InterPro"/>
</dbReference>
<dbReference type="Pfam" id="PF16035">
    <property type="entry name" value="Chalcone_2"/>
    <property type="match status" value="2"/>
</dbReference>
<dbReference type="VEuPathDB" id="FungiDB:AMAG_07516"/>
<dbReference type="AlphaFoldDB" id="A0A0L0SII4"/>
<name>A0A0L0SII4_ALLM3</name>
<organism evidence="2 3">
    <name type="scientific">Allomyces macrogynus (strain ATCC 38327)</name>
    <name type="common">Allomyces javanicus var. macrogynus</name>
    <dbReference type="NCBI Taxonomy" id="578462"/>
    <lineage>
        <taxon>Eukaryota</taxon>
        <taxon>Fungi</taxon>
        <taxon>Fungi incertae sedis</taxon>
        <taxon>Blastocladiomycota</taxon>
        <taxon>Blastocladiomycetes</taxon>
        <taxon>Blastocladiales</taxon>
        <taxon>Blastocladiaceae</taxon>
        <taxon>Allomyces</taxon>
    </lineage>
</organism>
<protein>
    <recommendedName>
        <fullName evidence="1">Chalcone isomerase domain-containing protein</fullName>
    </recommendedName>
</protein>
<dbReference type="InterPro" id="IPR036298">
    <property type="entry name" value="Chalcone_isomerase_sf"/>
</dbReference>
<dbReference type="Gene3D" id="3.50.70.10">
    <property type="match status" value="1"/>
</dbReference>
<feature type="domain" description="Chalcone isomerase" evidence="1">
    <location>
        <begin position="127"/>
        <end position="154"/>
    </location>
</feature>
<keyword evidence="3" id="KW-1185">Reference proteome</keyword>
<dbReference type="SUPFAM" id="SSF54626">
    <property type="entry name" value="Chalcone isomerase"/>
    <property type="match status" value="1"/>
</dbReference>
<dbReference type="OrthoDB" id="18193at2759"/>
<gene>
    <name evidence="2" type="ORF">AMAG_07516</name>
</gene>
<dbReference type="STRING" id="578462.A0A0L0SII4"/>
<reference evidence="2 3" key="1">
    <citation type="submission" date="2009-11" db="EMBL/GenBank/DDBJ databases">
        <title>Annotation of Allomyces macrogynus ATCC 38327.</title>
        <authorList>
            <consortium name="The Broad Institute Genome Sequencing Platform"/>
            <person name="Russ C."/>
            <person name="Cuomo C."/>
            <person name="Burger G."/>
            <person name="Gray M.W."/>
            <person name="Holland P.W.H."/>
            <person name="King N."/>
            <person name="Lang F.B.F."/>
            <person name="Roger A.J."/>
            <person name="Ruiz-Trillo I."/>
            <person name="Young S.K."/>
            <person name="Zeng Q."/>
            <person name="Gargeya S."/>
            <person name="Fitzgerald M."/>
            <person name="Haas B."/>
            <person name="Abouelleil A."/>
            <person name="Alvarado L."/>
            <person name="Arachchi H.M."/>
            <person name="Berlin A."/>
            <person name="Chapman S.B."/>
            <person name="Gearin G."/>
            <person name="Goldberg J."/>
            <person name="Griggs A."/>
            <person name="Gujja S."/>
            <person name="Hansen M."/>
            <person name="Heiman D."/>
            <person name="Howarth C."/>
            <person name="Larimer J."/>
            <person name="Lui A."/>
            <person name="MacDonald P.J.P."/>
            <person name="McCowen C."/>
            <person name="Montmayeur A."/>
            <person name="Murphy C."/>
            <person name="Neiman D."/>
            <person name="Pearson M."/>
            <person name="Priest M."/>
            <person name="Roberts A."/>
            <person name="Saif S."/>
            <person name="Shea T."/>
            <person name="Sisk P."/>
            <person name="Stolte C."/>
            <person name="Sykes S."/>
            <person name="Wortman J."/>
            <person name="Nusbaum C."/>
            <person name="Birren B."/>
        </authorList>
    </citation>
    <scope>NUCLEOTIDE SEQUENCE [LARGE SCALE GENOMIC DNA]</scope>
    <source>
        <strain evidence="2 3">ATCC 38327</strain>
    </source>
</reference>
<sequence>MISALIRQPAAARGARANFAAARLQSPRPNATSLNHGLLSRANTRTVANTGASRTFSTASRHAAGAAARATARASPRLIASATALAALTLAWVVASPVFLDADADVSVADPTTGITLPRTVTVAGKSFRLLGLGARQVTILNLNVYVLGIYVPAATPLPSTVTEPEAILASDVVLYLTPTRNTGAAHLRDGFVRTLLDASKAATTPEEREQYLDDINAFKSVFPKSNVTKGQVFMFHHAPKDQQVTLVHDGQVQGTVASPWLGTALLRAYLREKKPISPKARASIVQGLADMATVVVPRA</sequence>
<accession>A0A0L0SII4</accession>
<dbReference type="EMBL" id="GG745340">
    <property type="protein sequence ID" value="KNE62282.1"/>
    <property type="molecule type" value="Genomic_DNA"/>
</dbReference>
<dbReference type="InterPro" id="IPR016088">
    <property type="entry name" value="Chalcone_isomerase_3-sand"/>
</dbReference>
<dbReference type="PANTHER" id="PTHR47284">
    <property type="entry name" value="FATTY-ACID-BINDING PROTEIN 2"/>
    <property type="match status" value="1"/>
</dbReference>
<dbReference type="PANTHER" id="PTHR47284:SF3">
    <property type="entry name" value="FATTY-ACID-BINDING PROTEIN 2"/>
    <property type="match status" value="1"/>
</dbReference>
<reference evidence="3" key="2">
    <citation type="submission" date="2009-11" db="EMBL/GenBank/DDBJ databases">
        <title>The Genome Sequence of Allomyces macrogynus strain ATCC 38327.</title>
        <authorList>
            <consortium name="The Broad Institute Genome Sequencing Platform"/>
            <person name="Russ C."/>
            <person name="Cuomo C."/>
            <person name="Shea T."/>
            <person name="Young S.K."/>
            <person name="Zeng Q."/>
            <person name="Koehrsen M."/>
            <person name="Haas B."/>
            <person name="Borodovsky M."/>
            <person name="Guigo R."/>
            <person name="Alvarado L."/>
            <person name="Berlin A."/>
            <person name="Borenstein D."/>
            <person name="Chen Z."/>
            <person name="Engels R."/>
            <person name="Freedman E."/>
            <person name="Gellesch M."/>
            <person name="Goldberg J."/>
            <person name="Griggs A."/>
            <person name="Gujja S."/>
            <person name="Heiman D."/>
            <person name="Hepburn T."/>
            <person name="Howarth C."/>
            <person name="Jen D."/>
            <person name="Larson L."/>
            <person name="Lewis B."/>
            <person name="Mehta T."/>
            <person name="Park D."/>
            <person name="Pearson M."/>
            <person name="Roberts A."/>
            <person name="Saif S."/>
            <person name="Shenoy N."/>
            <person name="Sisk P."/>
            <person name="Stolte C."/>
            <person name="Sykes S."/>
            <person name="Walk T."/>
            <person name="White J."/>
            <person name="Yandava C."/>
            <person name="Burger G."/>
            <person name="Gray M.W."/>
            <person name="Holland P.W.H."/>
            <person name="King N."/>
            <person name="Lang F.B.F."/>
            <person name="Roger A.J."/>
            <person name="Ruiz-Trillo I."/>
            <person name="Lander E."/>
            <person name="Nusbaum C."/>
        </authorList>
    </citation>
    <scope>NUCLEOTIDE SEQUENCE [LARGE SCALE GENOMIC DNA]</scope>
    <source>
        <strain evidence="3">ATCC 38327</strain>
    </source>
</reference>
<feature type="domain" description="Chalcone isomerase" evidence="1">
    <location>
        <begin position="173"/>
        <end position="286"/>
    </location>
</feature>
<evidence type="ECO:0000259" key="1">
    <source>
        <dbReference type="Pfam" id="PF16035"/>
    </source>
</evidence>
<dbReference type="InterPro" id="IPR016087">
    <property type="entry name" value="Chalcone_isomerase"/>
</dbReference>
<dbReference type="Proteomes" id="UP000054350">
    <property type="component" value="Unassembled WGS sequence"/>
</dbReference>
<evidence type="ECO:0000313" key="3">
    <source>
        <dbReference type="Proteomes" id="UP000054350"/>
    </source>
</evidence>
<proteinExistence type="predicted"/>
<evidence type="ECO:0000313" key="2">
    <source>
        <dbReference type="EMBL" id="KNE62282.1"/>
    </source>
</evidence>
<dbReference type="OMA" id="PWIAENL"/>